<name>A1WZQ1_HALHL</name>
<dbReference type="Pfam" id="PF02597">
    <property type="entry name" value="ThiS"/>
    <property type="match status" value="1"/>
</dbReference>
<dbReference type="AlphaFoldDB" id="A1WZQ1"/>
<dbReference type="InterPro" id="IPR010035">
    <property type="entry name" value="Thi_S"/>
</dbReference>
<proteinExistence type="predicted"/>
<accession>A1WZQ1</accession>
<keyword evidence="2" id="KW-1185">Reference proteome</keyword>
<dbReference type="Proteomes" id="UP000000647">
    <property type="component" value="Chromosome"/>
</dbReference>
<dbReference type="EMBL" id="CP000544">
    <property type="protein sequence ID" value="ABM63163.1"/>
    <property type="molecule type" value="Genomic_DNA"/>
</dbReference>
<dbReference type="Gene3D" id="3.10.20.30">
    <property type="match status" value="1"/>
</dbReference>
<evidence type="ECO:0000313" key="2">
    <source>
        <dbReference type="Proteomes" id="UP000000647"/>
    </source>
</evidence>
<protein>
    <submittedName>
        <fullName evidence="1">Sulfur carrier protein ThiS</fullName>
    </submittedName>
</protein>
<dbReference type="HOGENOM" id="CLU_174611_3_0_6"/>
<reference evidence="1 2" key="2">
    <citation type="journal article" date="2013" name="Stand. Genomic Sci.">
        <title>Complete genome sequence of Halorhodospira halophila SL1.</title>
        <authorList>
            <person name="Challacombe J.F."/>
            <person name="Majid S."/>
            <person name="Deole R."/>
            <person name="Brettin T.S."/>
            <person name="Bruce D."/>
            <person name="Delano S.F."/>
            <person name="Detter J.C."/>
            <person name="Gleasner C.D."/>
            <person name="Han C.S."/>
            <person name="Misra M."/>
            <person name="Reitenga K.G."/>
            <person name="Mikhailova N."/>
            <person name="Woyke T."/>
            <person name="Pitluck S."/>
            <person name="Nolan M."/>
            <person name="Land M.L."/>
            <person name="Saunders E."/>
            <person name="Tapia R."/>
            <person name="Lapidus A."/>
            <person name="Ivanova N."/>
            <person name="Hoff W.D."/>
        </authorList>
    </citation>
    <scope>NUCLEOTIDE SEQUENCE [LARGE SCALE GENOMIC DNA]</scope>
    <source>
        <strain evidence="2">DSM 244 / SL1</strain>
    </source>
</reference>
<organism evidence="1 2">
    <name type="scientific">Halorhodospira halophila (strain DSM 244 / SL1)</name>
    <name type="common">Ectothiorhodospira halophila (strain DSM 244 / SL1)</name>
    <dbReference type="NCBI Taxonomy" id="349124"/>
    <lineage>
        <taxon>Bacteria</taxon>
        <taxon>Pseudomonadati</taxon>
        <taxon>Pseudomonadota</taxon>
        <taxon>Gammaproteobacteria</taxon>
        <taxon>Chromatiales</taxon>
        <taxon>Ectothiorhodospiraceae</taxon>
        <taxon>Halorhodospira</taxon>
    </lineage>
</organism>
<evidence type="ECO:0000313" key="1">
    <source>
        <dbReference type="EMBL" id="ABM63163.1"/>
    </source>
</evidence>
<dbReference type="SUPFAM" id="SSF54285">
    <property type="entry name" value="MoaD/ThiS"/>
    <property type="match status" value="1"/>
</dbReference>
<gene>
    <name evidence="1" type="ordered locus">Hhal_2400</name>
</gene>
<reference evidence="2" key="1">
    <citation type="submission" date="2006-12" db="EMBL/GenBank/DDBJ databases">
        <title>Complete sequence of Halorhodospira halophila SL1.</title>
        <authorList>
            <consortium name="US DOE Joint Genome Institute"/>
            <person name="Copeland A."/>
            <person name="Lucas S."/>
            <person name="Lapidus A."/>
            <person name="Barry K."/>
            <person name="Detter J.C."/>
            <person name="Glavina del Rio T."/>
            <person name="Hammon N."/>
            <person name="Israni S."/>
            <person name="Dalin E."/>
            <person name="Tice H."/>
            <person name="Pitluck S."/>
            <person name="Saunders E."/>
            <person name="Brettin T."/>
            <person name="Bruce D."/>
            <person name="Han C."/>
            <person name="Tapia R."/>
            <person name="Schmutz J."/>
            <person name="Larimer F."/>
            <person name="Land M."/>
            <person name="Hauser L."/>
            <person name="Kyrpides N."/>
            <person name="Mikhailova N."/>
            <person name="Hoff W."/>
            <person name="Richardson P."/>
        </authorList>
    </citation>
    <scope>NUCLEOTIDE SEQUENCE [LARGE SCALE GENOMIC DNA]</scope>
    <source>
        <strain evidence="2">DSM 244 / SL1</strain>
    </source>
</reference>
<dbReference type="eggNOG" id="COG2104">
    <property type="taxonomic scope" value="Bacteria"/>
</dbReference>
<dbReference type="InterPro" id="IPR012675">
    <property type="entry name" value="Beta-grasp_dom_sf"/>
</dbReference>
<dbReference type="PANTHER" id="PTHR34472">
    <property type="entry name" value="SULFUR CARRIER PROTEIN THIS"/>
    <property type="match status" value="1"/>
</dbReference>
<dbReference type="NCBIfam" id="TIGR01683">
    <property type="entry name" value="thiS"/>
    <property type="match status" value="1"/>
</dbReference>
<sequence length="74" mass="7692">MSSMATSIQVQVNGEGMTLPAGASCADVLQRLGVSEEQRLAVEVNETIVPRSQLGDHQLADGDRVEVIQAIGGG</sequence>
<dbReference type="OrthoDB" id="9800283at2"/>
<dbReference type="CDD" id="cd00565">
    <property type="entry name" value="Ubl_ThiS"/>
    <property type="match status" value="1"/>
</dbReference>
<dbReference type="InterPro" id="IPR016155">
    <property type="entry name" value="Mopterin_synth/thiamin_S_b"/>
</dbReference>
<dbReference type="KEGG" id="hha:Hhal_2400"/>
<dbReference type="InterPro" id="IPR003749">
    <property type="entry name" value="ThiS/MoaD-like"/>
</dbReference>
<dbReference type="STRING" id="349124.Hhal_2400"/>
<dbReference type="PANTHER" id="PTHR34472:SF1">
    <property type="entry name" value="SULFUR CARRIER PROTEIN THIS"/>
    <property type="match status" value="1"/>
</dbReference>